<protein>
    <submittedName>
        <fullName evidence="1">Uncharacterized protein</fullName>
    </submittedName>
</protein>
<dbReference type="EMBL" id="JAVRRT010000004">
    <property type="protein sequence ID" value="KAK5173174.1"/>
    <property type="molecule type" value="Genomic_DNA"/>
</dbReference>
<organism evidence="1 2">
    <name type="scientific">Saxophila tyrrhenica</name>
    <dbReference type="NCBI Taxonomy" id="1690608"/>
    <lineage>
        <taxon>Eukaryota</taxon>
        <taxon>Fungi</taxon>
        <taxon>Dikarya</taxon>
        <taxon>Ascomycota</taxon>
        <taxon>Pezizomycotina</taxon>
        <taxon>Dothideomycetes</taxon>
        <taxon>Dothideomycetidae</taxon>
        <taxon>Mycosphaerellales</taxon>
        <taxon>Extremaceae</taxon>
        <taxon>Saxophila</taxon>
    </lineage>
</organism>
<proteinExistence type="predicted"/>
<dbReference type="GeneID" id="89924643"/>
<sequence length="195" mass="22451">MSGLPREIPDEIWKYTLYNPAWNTPSSETCQQPQQPAICRVNQQMRHECLPMFYNCNTFHLHVGDPSSVAWLRAIGPSNIQNLRHLILTNIVMRIAPCHCGKIEINGFFDLQDGSLTISAYKAADTKQPHRERVRKGVRLAAEEFFRREIETAFIRGVERSAEGLTILMERFDVVCKDWNNPLKRYDSGLDDNDS</sequence>
<evidence type="ECO:0000313" key="2">
    <source>
        <dbReference type="Proteomes" id="UP001337655"/>
    </source>
</evidence>
<accession>A0AAV9PGZ6</accession>
<reference evidence="1 2" key="1">
    <citation type="submission" date="2023-08" db="EMBL/GenBank/DDBJ databases">
        <title>Black Yeasts Isolated from many extreme environments.</title>
        <authorList>
            <person name="Coleine C."/>
            <person name="Stajich J.E."/>
            <person name="Selbmann L."/>
        </authorList>
    </citation>
    <scope>NUCLEOTIDE SEQUENCE [LARGE SCALE GENOMIC DNA]</scope>
    <source>
        <strain evidence="1 2">CCFEE 5935</strain>
    </source>
</reference>
<dbReference type="InterPro" id="IPR038883">
    <property type="entry name" value="AN11006-like"/>
</dbReference>
<dbReference type="PANTHER" id="PTHR42085:SF8">
    <property type="entry name" value="F-BOX DOMAIN-CONTAINING PROTEIN"/>
    <property type="match status" value="1"/>
</dbReference>
<gene>
    <name evidence="1" type="ORF">LTR77_003296</name>
</gene>
<dbReference type="AlphaFoldDB" id="A0AAV9PGZ6"/>
<dbReference type="Proteomes" id="UP001337655">
    <property type="component" value="Unassembled WGS sequence"/>
</dbReference>
<comment type="caution">
    <text evidence="1">The sequence shown here is derived from an EMBL/GenBank/DDBJ whole genome shotgun (WGS) entry which is preliminary data.</text>
</comment>
<keyword evidence="2" id="KW-1185">Reference proteome</keyword>
<dbReference type="PANTHER" id="PTHR42085">
    <property type="entry name" value="F-BOX DOMAIN-CONTAINING PROTEIN"/>
    <property type="match status" value="1"/>
</dbReference>
<evidence type="ECO:0000313" key="1">
    <source>
        <dbReference type="EMBL" id="KAK5173174.1"/>
    </source>
</evidence>
<name>A0AAV9PGZ6_9PEZI</name>
<dbReference type="RefSeq" id="XP_064661892.1">
    <property type="nucleotide sequence ID" value="XM_064800553.1"/>
</dbReference>